<feature type="domain" description="Tryptophan synthase beta chain-like PALP" evidence="1">
    <location>
        <begin position="16"/>
        <end position="111"/>
    </location>
</feature>
<proteinExistence type="predicted"/>
<dbReference type="AlphaFoldDB" id="A0A2Z2N2C4"/>
<dbReference type="SUPFAM" id="SSF53686">
    <property type="entry name" value="Tryptophan synthase beta subunit-like PLP-dependent enzymes"/>
    <property type="match status" value="2"/>
</dbReference>
<dbReference type="Proteomes" id="UP000250085">
    <property type="component" value="Chromosome"/>
</dbReference>
<dbReference type="EMBL" id="CP015106">
    <property type="protein sequence ID" value="ASJ13732.1"/>
    <property type="molecule type" value="Genomic_DNA"/>
</dbReference>
<accession>A0A2Z2N2C4</accession>
<evidence type="ECO:0000313" key="3">
    <source>
        <dbReference type="Proteomes" id="UP000250085"/>
    </source>
</evidence>
<keyword evidence="3" id="KW-1185">Reference proteome</keyword>
<dbReference type="OrthoDB" id="10138at2157"/>
<dbReference type="KEGG" id="trl:A3L10_00780"/>
<dbReference type="PANTHER" id="PTHR10314">
    <property type="entry name" value="CYSTATHIONINE BETA-SYNTHASE"/>
    <property type="match status" value="1"/>
</dbReference>
<dbReference type="Pfam" id="PF00291">
    <property type="entry name" value="PALP"/>
    <property type="match status" value="1"/>
</dbReference>
<dbReference type="InterPro" id="IPR036052">
    <property type="entry name" value="TrpB-like_PALP_sf"/>
</dbReference>
<gene>
    <name evidence="2" type="ORF">A3L10_00780</name>
</gene>
<dbReference type="Gene3D" id="3.40.50.1100">
    <property type="match status" value="2"/>
</dbReference>
<dbReference type="RefSeq" id="WP_088865951.1">
    <property type="nucleotide sequence ID" value="NZ_CP015106.1"/>
</dbReference>
<dbReference type="InterPro" id="IPR001926">
    <property type="entry name" value="TrpB-like_PALP"/>
</dbReference>
<sequence>MNVFKGTLELFEKYKPTPWSNSQQRGGMSFAKLEFFNPFSRSIKEGAVFNMLTKALERGDINGTALFEATSGNVGIAMAALGNVFGVKFKAYLPRPTPRATQVLLKVLGAEEAIEGAIRVARSGGLLVGLSSGAVFRAYEKIAGELGEKTYVLIFPDDGFKYVEVFENHLGMT</sequence>
<evidence type="ECO:0000313" key="2">
    <source>
        <dbReference type="EMBL" id="ASJ13732.1"/>
    </source>
</evidence>
<reference evidence="2 3" key="1">
    <citation type="submission" date="2016-04" db="EMBL/GenBank/DDBJ databases">
        <title>Complete genome sequence of Thermococcus radiotolerans type strain EJ2.</title>
        <authorList>
            <person name="Oger P.M."/>
        </authorList>
    </citation>
    <scope>NUCLEOTIDE SEQUENCE [LARGE SCALE GENOMIC DNA]</scope>
    <source>
        <strain evidence="2 3">EJ2</strain>
    </source>
</reference>
<dbReference type="GeneID" id="33327337"/>
<protein>
    <recommendedName>
        <fullName evidence="1">Tryptophan synthase beta chain-like PALP domain-containing protein</fullName>
    </recommendedName>
</protein>
<organism evidence="2 3">
    <name type="scientific">Thermococcus radiotolerans</name>
    <dbReference type="NCBI Taxonomy" id="187880"/>
    <lineage>
        <taxon>Archaea</taxon>
        <taxon>Methanobacteriati</taxon>
        <taxon>Methanobacteriota</taxon>
        <taxon>Thermococci</taxon>
        <taxon>Thermococcales</taxon>
        <taxon>Thermococcaceae</taxon>
        <taxon>Thermococcus</taxon>
    </lineage>
</organism>
<dbReference type="InterPro" id="IPR050214">
    <property type="entry name" value="Cys_Synth/Cystath_Beta-Synth"/>
</dbReference>
<name>A0A2Z2N2C4_9EURY</name>
<evidence type="ECO:0000259" key="1">
    <source>
        <dbReference type="Pfam" id="PF00291"/>
    </source>
</evidence>